<dbReference type="Proteomes" id="UP000250069">
    <property type="component" value="Chromosome"/>
</dbReference>
<organism evidence="1 2">
    <name type="scientific">Bacillus velezensis</name>
    <dbReference type="NCBI Taxonomy" id="492670"/>
    <lineage>
        <taxon>Bacteria</taxon>
        <taxon>Bacillati</taxon>
        <taxon>Bacillota</taxon>
        <taxon>Bacilli</taxon>
        <taxon>Bacillales</taxon>
        <taxon>Bacillaceae</taxon>
        <taxon>Bacillus</taxon>
        <taxon>Bacillus amyloliquefaciens group</taxon>
    </lineage>
</organism>
<name>A0ABC8D136_BACVE</name>
<dbReference type="AlphaFoldDB" id="A0ABC8D136"/>
<evidence type="ECO:0000313" key="2">
    <source>
        <dbReference type="Proteomes" id="UP000250069"/>
    </source>
</evidence>
<sequence>MHKGSILRKHKMKFFQCYHSNSFIIQHLVLFEQSNLVIFVFSPFILRVSNHGFLYSGLPCFNIPCRDPDCPFLMNEKPYDVLLFPSP</sequence>
<accession>A0ABC8D136</accession>
<protein>
    <submittedName>
        <fullName evidence="1">Uncharacterized protein</fullName>
    </submittedName>
</protein>
<dbReference type="EMBL" id="CP030150">
    <property type="protein sequence ID" value="AWX70762.1"/>
    <property type="molecule type" value="Genomic_DNA"/>
</dbReference>
<reference evidence="1 2" key="1">
    <citation type="submission" date="2018-06" db="EMBL/GenBank/DDBJ databases">
        <title>Complete Genome Sequence of Bacillus velezensis DSYZ, a Plant Growth-Promoting Rhizobacterium with Antifungal Activity.</title>
        <authorList>
            <person name="Du B."/>
            <person name="Ding Y."/>
            <person name="Liu K."/>
            <person name="Yao L."/>
            <person name="Wang C."/>
            <person name="Li H."/>
            <person name="Liu H."/>
        </authorList>
    </citation>
    <scope>NUCLEOTIDE SEQUENCE [LARGE SCALE GENOMIC DNA]</scope>
    <source>
        <strain evidence="1 2">DSYZ</strain>
    </source>
</reference>
<gene>
    <name evidence="1" type="ORF">BVDSYZ_01375</name>
</gene>
<evidence type="ECO:0000313" key="1">
    <source>
        <dbReference type="EMBL" id="AWX70762.1"/>
    </source>
</evidence>
<proteinExistence type="predicted"/>